<evidence type="ECO:0000313" key="5">
    <source>
        <dbReference type="EMBL" id="KMT67055.1"/>
    </source>
</evidence>
<dbReference type="PANTHER" id="PTHR43280">
    <property type="entry name" value="ARAC-FAMILY TRANSCRIPTIONAL REGULATOR"/>
    <property type="match status" value="1"/>
</dbReference>
<dbReference type="AlphaFoldDB" id="A0A0J8GWA9"/>
<name>A0A0J8GWA9_9ALTE</name>
<dbReference type="PANTHER" id="PTHR43280:SF2">
    <property type="entry name" value="HTH-TYPE TRANSCRIPTIONAL REGULATOR EXSA"/>
    <property type="match status" value="1"/>
</dbReference>
<gene>
    <name evidence="5" type="ORF">XM47_00210</name>
</gene>
<dbReference type="SUPFAM" id="SSF51215">
    <property type="entry name" value="Regulatory protein AraC"/>
    <property type="match status" value="1"/>
</dbReference>
<keyword evidence="2" id="KW-0238">DNA-binding</keyword>
<dbReference type="InterPro" id="IPR018060">
    <property type="entry name" value="HTH_AraC"/>
</dbReference>
<dbReference type="Gene3D" id="1.10.10.60">
    <property type="entry name" value="Homeodomain-like"/>
    <property type="match status" value="2"/>
</dbReference>
<protein>
    <recommendedName>
        <fullName evidence="4">HTH araC/xylS-type domain-containing protein</fullName>
    </recommendedName>
</protein>
<dbReference type="InterPro" id="IPR020449">
    <property type="entry name" value="Tscrpt_reg_AraC-type_HTH"/>
</dbReference>
<comment type="caution">
    <text evidence="5">The sequence shown here is derived from an EMBL/GenBank/DDBJ whole genome shotgun (WGS) entry which is preliminary data.</text>
</comment>
<dbReference type="GO" id="GO:0043565">
    <property type="term" value="F:sequence-specific DNA binding"/>
    <property type="evidence" value="ECO:0007669"/>
    <property type="project" value="InterPro"/>
</dbReference>
<dbReference type="STRING" id="1513271.XM47_00210"/>
<accession>A0A0J8GWA9</accession>
<evidence type="ECO:0000313" key="6">
    <source>
        <dbReference type="Proteomes" id="UP000037600"/>
    </source>
</evidence>
<dbReference type="PROSITE" id="PS00041">
    <property type="entry name" value="HTH_ARAC_FAMILY_1"/>
    <property type="match status" value="1"/>
</dbReference>
<dbReference type="GO" id="GO:0003700">
    <property type="term" value="F:DNA-binding transcription factor activity"/>
    <property type="evidence" value="ECO:0007669"/>
    <property type="project" value="InterPro"/>
</dbReference>
<evidence type="ECO:0000256" key="3">
    <source>
        <dbReference type="ARBA" id="ARBA00023163"/>
    </source>
</evidence>
<dbReference type="RefSeq" id="WP_048687985.1">
    <property type="nucleotide sequence ID" value="NZ_KQ130482.1"/>
</dbReference>
<dbReference type="InterPro" id="IPR037923">
    <property type="entry name" value="HTH-like"/>
</dbReference>
<evidence type="ECO:0000256" key="1">
    <source>
        <dbReference type="ARBA" id="ARBA00023015"/>
    </source>
</evidence>
<sequence>MHKYNPWPDILEIGEQCDERFVDGERTPEMKDLNCSVSGVSNLAGRYRVARSNPEWHAIVFTVAGAVELYNEQGHQTVEKCHLISLPAGKPFVMELEAPSLDIVWFHLDRCKHWDTYIKTLPSVSFCDLNQQIYHLLSLIYYEFDSGLRQPAMKQLKAYLNKALNKPNTTSIDSQRIWQLKQELEKRLHYPWKVHEMAEKINYSAAHLHRLFQSHFKQSPIQYLIDLRMERAKYLLKNSDWSIEQIAEQVGYSDVFNFSKRFKKSIGLAPGKFRLSE</sequence>
<dbReference type="PROSITE" id="PS01124">
    <property type="entry name" value="HTH_ARAC_FAMILY_2"/>
    <property type="match status" value="1"/>
</dbReference>
<dbReference type="SUPFAM" id="SSF46689">
    <property type="entry name" value="Homeodomain-like"/>
    <property type="match status" value="2"/>
</dbReference>
<evidence type="ECO:0000256" key="2">
    <source>
        <dbReference type="ARBA" id="ARBA00023125"/>
    </source>
</evidence>
<dbReference type="PATRIC" id="fig|1513271.3.peg.45"/>
<dbReference type="Proteomes" id="UP000037600">
    <property type="component" value="Unassembled WGS sequence"/>
</dbReference>
<keyword evidence="1" id="KW-0805">Transcription regulation</keyword>
<keyword evidence="6" id="KW-1185">Reference proteome</keyword>
<proteinExistence type="predicted"/>
<dbReference type="InterPro" id="IPR009057">
    <property type="entry name" value="Homeodomain-like_sf"/>
</dbReference>
<evidence type="ECO:0000259" key="4">
    <source>
        <dbReference type="PROSITE" id="PS01124"/>
    </source>
</evidence>
<dbReference type="Pfam" id="PF12833">
    <property type="entry name" value="HTH_18"/>
    <property type="match status" value="1"/>
</dbReference>
<organism evidence="5 6">
    <name type="scientific">Catenovulum maritimum</name>
    <dbReference type="NCBI Taxonomy" id="1513271"/>
    <lineage>
        <taxon>Bacteria</taxon>
        <taxon>Pseudomonadati</taxon>
        <taxon>Pseudomonadota</taxon>
        <taxon>Gammaproteobacteria</taxon>
        <taxon>Alteromonadales</taxon>
        <taxon>Alteromonadaceae</taxon>
        <taxon>Catenovulum</taxon>
    </lineage>
</organism>
<feature type="domain" description="HTH araC/xylS-type" evidence="4">
    <location>
        <begin position="178"/>
        <end position="276"/>
    </location>
</feature>
<keyword evidence="3" id="KW-0804">Transcription</keyword>
<dbReference type="PRINTS" id="PR00032">
    <property type="entry name" value="HTHARAC"/>
</dbReference>
<dbReference type="SMART" id="SM00342">
    <property type="entry name" value="HTH_ARAC"/>
    <property type="match status" value="1"/>
</dbReference>
<dbReference type="EMBL" id="LAZL01000001">
    <property type="protein sequence ID" value="KMT67055.1"/>
    <property type="molecule type" value="Genomic_DNA"/>
</dbReference>
<dbReference type="OrthoDB" id="9803764at2"/>
<dbReference type="InterPro" id="IPR018062">
    <property type="entry name" value="HTH_AraC-typ_CS"/>
</dbReference>
<reference evidence="5 6" key="1">
    <citation type="submission" date="2015-04" db="EMBL/GenBank/DDBJ databases">
        <title>Draft Genome Sequence of the Novel Agar-Digesting Marine Bacterium Q1.</title>
        <authorList>
            <person name="Li Y."/>
            <person name="Li D."/>
            <person name="Chen G."/>
            <person name="Du Z."/>
        </authorList>
    </citation>
    <scope>NUCLEOTIDE SEQUENCE [LARGE SCALE GENOMIC DNA]</scope>
    <source>
        <strain evidence="5 6">Q1</strain>
    </source>
</reference>